<dbReference type="EMBL" id="QQYZ01000010">
    <property type="protein sequence ID" value="RSY83871.1"/>
    <property type="molecule type" value="Genomic_DNA"/>
</dbReference>
<protein>
    <recommendedName>
        <fullName evidence="5">DUF1570 domain-containing protein</fullName>
    </recommendedName>
</protein>
<reference evidence="3 4" key="1">
    <citation type="submission" date="2018-07" db="EMBL/GenBank/DDBJ databases">
        <title>Genomic and Epidemiologic Investigation of an Indolent Hospital Outbreak.</title>
        <authorList>
            <person name="Johnson R.C."/>
            <person name="Deming C."/>
            <person name="Conlan S."/>
            <person name="Zellmer C.J."/>
            <person name="Michelin A.V."/>
            <person name="Lee-Lin S."/>
            <person name="Thomas P.J."/>
            <person name="Park M."/>
            <person name="Weingarten R.A."/>
            <person name="Less J."/>
            <person name="Dekker J.P."/>
            <person name="Frank K.M."/>
            <person name="Musser K.A."/>
            <person name="Mcquiston J.R."/>
            <person name="Henderson D.K."/>
            <person name="Lau A.F."/>
            <person name="Palmore T.N."/>
            <person name="Segre J.A."/>
        </authorList>
    </citation>
    <scope>NUCLEOTIDE SEQUENCE [LARGE SCALE GENOMIC DNA]</scope>
    <source>
        <strain evidence="3 4">SK-CDC1_0717</strain>
    </source>
</reference>
<organism evidence="3 4">
    <name type="scientific">Sphingomonas koreensis</name>
    <dbReference type="NCBI Taxonomy" id="93064"/>
    <lineage>
        <taxon>Bacteria</taxon>
        <taxon>Pseudomonadati</taxon>
        <taxon>Pseudomonadota</taxon>
        <taxon>Alphaproteobacteria</taxon>
        <taxon>Sphingomonadales</taxon>
        <taxon>Sphingomonadaceae</taxon>
        <taxon>Sphingomonas</taxon>
    </lineage>
</organism>
<feature type="region of interest" description="Disordered" evidence="1">
    <location>
        <begin position="490"/>
        <end position="523"/>
    </location>
</feature>
<dbReference type="SUPFAM" id="SSF48452">
    <property type="entry name" value="TPR-like"/>
    <property type="match status" value="1"/>
</dbReference>
<dbReference type="AlphaFoldDB" id="A0A430G2T9"/>
<evidence type="ECO:0008006" key="5">
    <source>
        <dbReference type="Google" id="ProtNLM"/>
    </source>
</evidence>
<accession>A0A430G2T9</accession>
<proteinExistence type="predicted"/>
<name>A0A430G2T9_9SPHN</name>
<keyword evidence="2" id="KW-0732">Signal</keyword>
<dbReference type="Gene3D" id="1.25.40.10">
    <property type="entry name" value="Tetratricopeptide repeat domain"/>
    <property type="match status" value="1"/>
</dbReference>
<evidence type="ECO:0000313" key="3">
    <source>
        <dbReference type="EMBL" id="RSY83871.1"/>
    </source>
</evidence>
<evidence type="ECO:0000256" key="1">
    <source>
        <dbReference type="SAM" id="MobiDB-lite"/>
    </source>
</evidence>
<dbReference type="InterPro" id="IPR011990">
    <property type="entry name" value="TPR-like_helical_dom_sf"/>
</dbReference>
<dbReference type="RefSeq" id="WP_126004615.1">
    <property type="nucleotide sequence ID" value="NZ_QQYZ01000010.1"/>
</dbReference>
<feature type="compositionally biased region" description="Basic and acidic residues" evidence="1">
    <location>
        <begin position="505"/>
        <end position="517"/>
    </location>
</feature>
<feature type="chain" id="PRO_5019075119" description="DUF1570 domain-containing protein" evidence="2">
    <location>
        <begin position="21"/>
        <end position="523"/>
    </location>
</feature>
<comment type="caution">
    <text evidence="3">The sequence shown here is derived from an EMBL/GenBank/DDBJ whole genome shotgun (WGS) entry which is preliminary data.</text>
</comment>
<evidence type="ECO:0000256" key="2">
    <source>
        <dbReference type="SAM" id="SignalP"/>
    </source>
</evidence>
<sequence>MIQRMIALALALFTPAVAQADWHEASTDHFVVYYDGSAERAGRFAANLERFDKALRVARGIPATPPGAANRVTVYVVSSTDAVEALSRSSNVAGFYIGRAGGPLAVVPRRAGDGDKNDLSANAVLQHEYAHHFMFANWPGAAFPSWFIEGFAEFHATAVVDTDGGVVLGAPPQYRAHSILDGNWLPLDKLLVAETQKLKPNERSGLYGRGWLLTHYLSFSDKRPKQLAGYLNAINSGKTSLEAALVFGDLKQLDRELERYKLSRFAMRKVSAEAIKLGEVKVRALGPGEAAIMSVRIRSKVGVNAETAPGVYARALKAAAPYPNDPAVQVVLAETAYDARDYAAAEAAADRAIAADAKAIDARLYKAMARMAVARRAKDRTPATWSAIRKIITAANRLDPDDPEPLILFYRSYAMAGLPPTENAKKGLIYAFHLAPFDMDLRMNAAMMQLRDGKQAEAREMLRPIAYNPHGGSRSTAAAKIIARIDAGNAEAADIEAEPDEDEDAHPGKEPGKDGDKAGGPPV</sequence>
<feature type="compositionally biased region" description="Acidic residues" evidence="1">
    <location>
        <begin position="493"/>
        <end position="504"/>
    </location>
</feature>
<feature type="signal peptide" evidence="2">
    <location>
        <begin position="1"/>
        <end position="20"/>
    </location>
</feature>
<evidence type="ECO:0000313" key="4">
    <source>
        <dbReference type="Proteomes" id="UP000287746"/>
    </source>
</evidence>
<gene>
    <name evidence="3" type="ORF">DAH66_12105</name>
</gene>
<dbReference type="Proteomes" id="UP000287746">
    <property type="component" value="Unassembled WGS sequence"/>
</dbReference>